<feature type="non-terminal residue" evidence="2">
    <location>
        <position position="1"/>
    </location>
</feature>
<protein>
    <submittedName>
        <fullName evidence="2">Serine/arginine repetitive matrix 1</fullName>
    </submittedName>
</protein>
<organism evidence="2">
    <name type="scientific">Nothobranchius kadleci</name>
    <name type="common">African annual killifish</name>
    <dbReference type="NCBI Taxonomy" id="1051664"/>
    <lineage>
        <taxon>Eukaryota</taxon>
        <taxon>Metazoa</taxon>
        <taxon>Chordata</taxon>
        <taxon>Craniata</taxon>
        <taxon>Vertebrata</taxon>
        <taxon>Euteleostomi</taxon>
        <taxon>Actinopterygii</taxon>
        <taxon>Neopterygii</taxon>
        <taxon>Teleostei</taxon>
        <taxon>Neoteleostei</taxon>
        <taxon>Acanthomorphata</taxon>
        <taxon>Ovalentaria</taxon>
        <taxon>Atherinomorphae</taxon>
        <taxon>Cyprinodontiformes</taxon>
        <taxon>Nothobranchiidae</taxon>
        <taxon>Nothobranchius</taxon>
    </lineage>
</organism>
<gene>
    <name evidence="2" type="primary">SRRM1</name>
</gene>
<name>A0A1A8BJJ0_NOTKA</name>
<reference evidence="2" key="1">
    <citation type="submission" date="2016-05" db="EMBL/GenBank/DDBJ databases">
        <authorList>
            <person name="Lavstsen T."/>
            <person name="Jespersen J.S."/>
        </authorList>
    </citation>
    <scope>NUCLEOTIDE SEQUENCE</scope>
    <source>
        <tissue evidence="2">Brain</tissue>
    </source>
</reference>
<feature type="region of interest" description="Disordered" evidence="1">
    <location>
        <begin position="1"/>
        <end position="51"/>
    </location>
</feature>
<reference evidence="2" key="2">
    <citation type="submission" date="2016-06" db="EMBL/GenBank/DDBJ databases">
        <title>The genome of a short-lived fish provides insights into sex chromosome evolution and the genetic control of aging.</title>
        <authorList>
            <person name="Reichwald K."/>
            <person name="Felder M."/>
            <person name="Petzold A."/>
            <person name="Koch P."/>
            <person name="Groth M."/>
            <person name="Platzer M."/>
        </authorList>
    </citation>
    <scope>NUCLEOTIDE SEQUENCE</scope>
    <source>
        <tissue evidence="2">Brain</tissue>
    </source>
</reference>
<proteinExistence type="predicted"/>
<evidence type="ECO:0000256" key="1">
    <source>
        <dbReference type="SAM" id="MobiDB-lite"/>
    </source>
</evidence>
<evidence type="ECO:0000313" key="2">
    <source>
        <dbReference type="EMBL" id="SBP66796.1"/>
    </source>
</evidence>
<feature type="non-terminal residue" evidence="2">
    <location>
        <position position="62"/>
    </location>
</feature>
<dbReference type="EMBL" id="HADZ01002855">
    <property type="protein sequence ID" value="SBP66796.1"/>
    <property type="molecule type" value="Transcribed_RNA"/>
</dbReference>
<accession>A0A1A8BJJ0</accession>
<sequence>YTNTVTHSLPHAPHIQPKTYKNAHQSPTHAPHTNPIHSGPGTAAHWVQPSPVPRVCPFLLGV</sequence>
<dbReference type="AlphaFoldDB" id="A0A1A8BJJ0"/>